<evidence type="ECO:0000256" key="2">
    <source>
        <dbReference type="ARBA" id="ARBA00004191"/>
    </source>
</evidence>
<dbReference type="InterPro" id="IPR055414">
    <property type="entry name" value="LRR_R13L4/SHOC2-like"/>
</dbReference>
<feature type="signal peptide" evidence="15">
    <location>
        <begin position="1"/>
        <end position="20"/>
    </location>
</feature>
<keyword evidence="9" id="KW-0611">Plant defense</keyword>
<dbReference type="InterPro" id="IPR032675">
    <property type="entry name" value="LRR_dom_sf"/>
</dbReference>
<feature type="chain" id="PRO_5032468771" evidence="15">
    <location>
        <begin position="21"/>
        <end position="418"/>
    </location>
</feature>
<evidence type="ECO:0000256" key="3">
    <source>
        <dbReference type="ARBA" id="ARBA00004479"/>
    </source>
</evidence>
<keyword evidence="6" id="KW-0812">Transmembrane</keyword>
<dbReference type="SUPFAM" id="SSF52058">
    <property type="entry name" value="L domain-like"/>
    <property type="match status" value="1"/>
</dbReference>
<keyword evidence="5" id="KW-0433">Leucine-rich repeat</keyword>
<proteinExistence type="inferred from homology"/>
<evidence type="ECO:0000256" key="6">
    <source>
        <dbReference type="ARBA" id="ARBA00022692"/>
    </source>
</evidence>
<evidence type="ECO:0000256" key="14">
    <source>
        <dbReference type="ARBA" id="ARBA00038043"/>
    </source>
</evidence>
<evidence type="ECO:0000256" key="11">
    <source>
        <dbReference type="ARBA" id="ARBA00023136"/>
    </source>
</evidence>
<gene>
    <name evidence="18" type="ORF">G2W53_037549</name>
</gene>
<dbReference type="EMBL" id="JAAIUW010000012">
    <property type="protein sequence ID" value="KAF7805388.1"/>
    <property type="molecule type" value="Genomic_DNA"/>
</dbReference>
<dbReference type="GO" id="GO:0006952">
    <property type="term" value="P:defense response"/>
    <property type="evidence" value="ECO:0007669"/>
    <property type="project" value="UniProtKB-KW"/>
</dbReference>
<comment type="similarity">
    <text evidence="14">Belongs to the polygalacturonase-inhibiting protein family.</text>
</comment>
<evidence type="ECO:0000256" key="12">
    <source>
        <dbReference type="ARBA" id="ARBA00023170"/>
    </source>
</evidence>
<accession>A0A834SJJ6</accession>
<sequence>MAAFCFITALLLAVSLGVHCSCPPSDRAALLAFKAALPQRHLSVFDSWTGNDCCRNWYGVNCDQQSGRVADISLRGDSLPSSSAASTTGSISPQICKLTRLSSIIISDWEGLGGQIPGCISSLVFLRIIDLNGNSITGVIPADIGKLSELIVLNLADNSISGTIPESLTNLGNLKHLDLRNNKISGAIPRSLGKMKMVSRLLVGRNEISGDIPSSIGGVYRLVDLDLSENKISGAIPELLSKLRVLGTVNVGGNKLRGRIPEGLLKSGISYLNMSHNYLEGNIPDVFGGSSYFTVLDFSYNNLKGSLPRSMNSASYIGFLDVSHNHLCGSIPTGSPFDHLDDSSFLFNDCLSLHYFRLERHLPLYSFLPTTLPNNALHGPIPCRDIASPGYPHYGLALLIRGPIPESPGFGYTQVELV</sequence>
<dbReference type="OrthoDB" id="676979at2759"/>
<dbReference type="InterPro" id="IPR001611">
    <property type="entry name" value="Leu-rich_rpt"/>
</dbReference>
<keyword evidence="8" id="KW-0677">Repeat</keyword>
<feature type="domain" description="Disease resistance R13L4/SHOC-2-like LRR" evidence="17">
    <location>
        <begin position="120"/>
        <end position="247"/>
    </location>
</feature>
<evidence type="ECO:0000256" key="15">
    <source>
        <dbReference type="SAM" id="SignalP"/>
    </source>
</evidence>
<organism evidence="18 19">
    <name type="scientific">Senna tora</name>
    <dbReference type="NCBI Taxonomy" id="362788"/>
    <lineage>
        <taxon>Eukaryota</taxon>
        <taxon>Viridiplantae</taxon>
        <taxon>Streptophyta</taxon>
        <taxon>Embryophyta</taxon>
        <taxon>Tracheophyta</taxon>
        <taxon>Spermatophyta</taxon>
        <taxon>Magnoliopsida</taxon>
        <taxon>eudicotyledons</taxon>
        <taxon>Gunneridae</taxon>
        <taxon>Pentapetalae</taxon>
        <taxon>rosids</taxon>
        <taxon>fabids</taxon>
        <taxon>Fabales</taxon>
        <taxon>Fabaceae</taxon>
        <taxon>Caesalpinioideae</taxon>
        <taxon>Cassia clade</taxon>
        <taxon>Senna</taxon>
    </lineage>
</organism>
<dbReference type="GO" id="GO:0016020">
    <property type="term" value="C:membrane"/>
    <property type="evidence" value="ECO:0007669"/>
    <property type="project" value="UniProtKB-SubCell"/>
</dbReference>
<evidence type="ECO:0000256" key="13">
    <source>
        <dbReference type="ARBA" id="ARBA00023180"/>
    </source>
</evidence>
<comment type="caution">
    <text evidence="18">The sequence shown here is derived from an EMBL/GenBank/DDBJ whole genome shotgun (WGS) entry which is preliminary data.</text>
</comment>
<dbReference type="InterPro" id="IPR013210">
    <property type="entry name" value="LRR_N_plant-typ"/>
</dbReference>
<keyword evidence="4" id="KW-0964">Secreted</keyword>
<dbReference type="Proteomes" id="UP000634136">
    <property type="component" value="Unassembled WGS sequence"/>
</dbReference>
<dbReference type="Pfam" id="PF23598">
    <property type="entry name" value="LRR_14"/>
    <property type="match status" value="1"/>
</dbReference>
<evidence type="ECO:0000256" key="5">
    <source>
        <dbReference type="ARBA" id="ARBA00022614"/>
    </source>
</evidence>
<dbReference type="Pfam" id="PF08263">
    <property type="entry name" value="LRRNT_2"/>
    <property type="match status" value="1"/>
</dbReference>
<dbReference type="PANTHER" id="PTHR48063">
    <property type="entry name" value="LRR RECEPTOR-LIKE KINASE"/>
    <property type="match status" value="1"/>
</dbReference>
<evidence type="ECO:0000259" key="16">
    <source>
        <dbReference type="Pfam" id="PF08263"/>
    </source>
</evidence>
<dbReference type="Pfam" id="PF00560">
    <property type="entry name" value="LRR_1"/>
    <property type="match status" value="1"/>
</dbReference>
<name>A0A834SJJ6_9FABA</name>
<dbReference type="Gene3D" id="3.80.10.10">
    <property type="entry name" value="Ribonuclease Inhibitor"/>
    <property type="match status" value="2"/>
</dbReference>
<dbReference type="InterPro" id="IPR046956">
    <property type="entry name" value="RLP23-like"/>
</dbReference>
<protein>
    <submittedName>
        <fullName evidence="18">DNA damage-repair/toleration protein DRT100-like</fullName>
    </submittedName>
</protein>
<dbReference type="PANTHER" id="PTHR48063:SF112">
    <property type="entry name" value="RECEPTOR LIKE PROTEIN 30-LIKE"/>
    <property type="match status" value="1"/>
</dbReference>
<evidence type="ECO:0000256" key="4">
    <source>
        <dbReference type="ARBA" id="ARBA00022512"/>
    </source>
</evidence>
<reference evidence="18" key="1">
    <citation type="submission" date="2020-09" db="EMBL/GenBank/DDBJ databases">
        <title>Genome-Enabled Discovery of Anthraquinone Biosynthesis in Senna tora.</title>
        <authorList>
            <person name="Kang S.-H."/>
            <person name="Pandey R.P."/>
            <person name="Lee C.-M."/>
            <person name="Sim J.-S."/>
            <person name="Jeong J.-T."/>
            <person name="Choi B.-S."/>
            <person name="Jung M."/>
            <person name="Ginzburg D."/>
            <person name="Zhao K."/>
            <person name="Won S.Y."/>
            <person name="Oh T.-J."/>
            <person name="Yu Y."/>
            <person name="Kim N.-H."/>
            <person name="Lee O.R."/>
            <person name="Lee T.-H."/>
            <person name="Bashyal P."/>
            <person name="Kim T.-S."/>
            <person name="Lee W.-H."/>
            <person name="Kawkins C."/>
            <person name="Kim C.-K."/>
            <person name="Kim J.S."/>
            <person name="Ahn B.O."/>
            <person name="Rhee S.Y."/>
            <person name="Sohng J.K."/>
        </authorList>
    </citation>
    <scope>NUCLEOTIDE SEQUENCE</scope>
    <source>
        <tissue evidence="18">Leaf</tissue>
    </source>
</reference>
<evidence type="ECO:0000259" key="17">
    <source>
        <dbReference type="Pfam" id="PF23598"/>
    </source>
</evidence>
<dbReference type="AlphaFoldDB" id="A0A834SJJ6"/>
<evidence type="ECO:0000256" key="8">
    <source>
        <dbReference type="ARBA" id="ARBA00022737"/>
    </source>
</evidence>
<evidence type="ECO:0000256" key="7">
    <source>
        <dbReference type="ARBA" id="ARBA00022729"/>
    </source>
</evidence>
<keyword evidence="19" id="KW-1185">Reference proteome</keyword>
<feature type="domain" description="Leucine-rich repeat-containing N-terminal plant-type" evidence="16">
    <location>
        <begin position="24"/>
        <end position="63"/>
    </location>
</feature>
<keyword evidence="13" id="KW-0325">Glycoprotein</keyword>
<evidence type="ECO:0000313" key="18">
    <source>
        <dbReference type="EMBL" id="KAF7805388.1"/>
    </source>
</evidence>
<keyword evidence="4" id="KW-0134">Cell wall</keyword>
<evidence type="ECO:0000256" key="9">
    <source>
        <dbReference type="ARBA" id="ARBA00022821"/>
    </source>
</evidence>
<keyword evidence="12" id="KW-0675">Receptor</keyword>
<evidence type="ECO:0000313" key="19">
    <source>
        <dbReference type="Proteomes" id="UP000634136"/>
    </source>
</evidence>
<dbReference type="FunFam" id="3.80.10.10:FF:000400">
    <property type="entry name" value="Nuclear pore complex protein NUP107"/>
    <property type="match status" value="1"/>
</dbReference>
<evidence type="ECO:0000256" key="1">
    <source>
        <dbReference type="ARBA" id="ARBA00004170"/>
    </source>
</evidence>
<comment type="subcellular location">
    <subcellularLocation>
        <location evidence="1">Membrane</location>
        <topology evidence="1">Peripheral membrane protein</topology>
    </subcellularLocation>
    <subcellularLocation>
        <location evidence="3">Membrane</location>
        <topology evidence="3">Single-pass type I membrane protein</topology>
    </subcellularLocation>
    <subcellularLocation>
        <location evidence="2">Secreted</location>
        <location evidence="2">Cell wall</location>
    </subcellularLocation>
</comment>
<keyword evidence="11" id="KW-0472">Membrane</keyword>
<keyword evidence="10" id="KW-1133">Transmembrane helix</keyword>
<evidence type="ECO:0000256" key="10">
    <source>
        <dbReference type="ARBA" id="ARBA00022989"/>
    </source>
</evidence>
<keyword evidence="7 15" id="KW-0732">Signal</keyword>